<dbReference type="InterPro" id="IPR001647">
    <property type="entry name" value="HTH_TetR"/>
</dbReference>
<feature type="DNA-binding region" description="H-T-H motif" evidence="2">
    <location>
        <begin position="35"/>
        <end position="54"/>
    </location>
</feature>
<sequence length="212" mass="23928">MENPVVPETGWRGSREGWLEAGYQALIDSGVDAVKILPLARQLNLSRTSFYWFFADREALLTALIDGWAEKTTEPMVAATREYAESRAEAMLNVLACFLSGAFDARLEFAVRSWALQDARVAARIEAADEARLSALRDMLMHWGLPEHEADVRARTIYLTQIGYISMRAQERLETRLARIPTYVEIYTGQAAEPREIARFDARVRSMAKAPS</sequence>
<organism evidence="4 5">
    <name type="scientific">Paracoccus simplex</name>
    <dbReference type="NCBI Taxonomy" id="2086346"/>
    <lineage>
        <taxon>Bacteria</taxon>
        <taxon>Pseudomonadati</taxon>
        <taxon>Pseudomonadota</taxon>
        <taxon>Alphaproteobacteria</taxon>
        <taxon>Rhodobacterales</taxon>
        <taxon>Paracoccaceae</taxon>
        <taxon>Paracoccus</taxon>
    </lineage>
</organism>
<dbReference type="InterPro" id="IPR009057">
    <property type="entry name" value="Homeodomain-like_sf"/>
</dbReference>
<evidence type="ECO:0000313" key="5">
    <source>
        <dbReference type="Proteomes" id="UP001595596"/>
    </source>
</evidence>
<dbReference type="RefSeq" id="WP_289895959.1">
    <property type="nucleotide sequence ID" value="NZ_JBHRXE010000008.1"/>
</dbReference>
<dbReference type="SUPFAM" id="SSF46689">
    <property type="entry name" value="Homeodomain-like"/>
    <property type="match status" value="1"/>
</dbReference>
<evidence type="ECO:0000313" key="4">
    <source>
        <dbReference type="EMBL" id="MFC3568492.1"/>
    </source>
</evidence>
<proteinExistence type="predicted"/>
<dbReference type="EMBL" id="JBHRXE010000008">
    <property type="protein sequence ID" value="MFC3568492.1"/>
    <property type="molecule type" value="Genomic_DNA"/>
</dbReference>
<evidence type="ECO:0000259" key="3">
    <source>
        <dbReference type="PROSITE" id="PS50977"/>
    </source>
</evidence>
<protein>
    <submittedName>
        <fullName evidence="4">TetR/AcrR family transcriptional regulator</fullName>
    </submittedName>
</protein>
<keyword evidence="5" id="KW-1185">Reference proteome</keyword>
<dbReference type="Pfam" id="PF00440">
    <property type="entry name" value="TetR_N"/>
    <property type="match status" value="1"/>
</dbReference>
<accession>A0ABV7RWU5</accession>
<comment type="caution">
    <text evidence="4">The sequence shown here is derived from an EMBL/GenBank/DDBJ whole genome shotgun (WGS) entry which is preliminary data.</text>
</comment>
<evidence type="ECO:0000256" key="2">
    <source>
        <dbReference type="PROSITE-ProRule" id="PRU00335"/>
    </source>
</evidence>
<reference evidence="5" key="1">
    <citation type="journal article" date="2019" name="Int. J. Syst. Evol. Microbiol.">
        <title>The Global Catalogue of Microorganisms (GCM) 10K type strain sequencing project: providing services to taxonomists for standard genome sequencing and annotation.</title>
        <authorList>
            <consortium name="The Broad Institute Genomics Platform"/>
            <consortium name="The Broad Institute Genome Sequencing Center for Infectious Disease"/>
            <person name="Wu L."/>
            <person name="Ma J."/>
        </authorList>
    </citation>
    <scope>NUCLEOTIDE SEQUENCE [LARGE SCALE GENOMIC DNA]</scope>
    <source>
        <strain evidence="5">VKM B-3226</strain>
    </source>
</reference>
<gene>
    <name evidence="4" type="ORF">ACFOMP_03380</name>
</gene>
<dbReference type="Gene3D" id="1.10.357.10">
    <property type="entry name" value="Tetracycline Repressor, domain 2"/>
    <property type="match status" value="1"/>
</dbReference>
<dbReference type="PROSITE" id="PS50977">
    <property type="entry name" value="HTH_TETR_2"/>
    <property type="match status" value="1"/>
</dbReference>
<keyword evidence="1 2" id="KW-0238">DNA-binding</keyword>
<evidence type="ECO:0000256" key="1">
    <source>
        <dbReference type="ARBA" id="ARBA00023125"/>
    </source>
</evidence>
<feature type="domain" description="HTH tetR-type" evidence="3">
    <location>
        <begin position="12"/>
        <end position="72"/>
    </location>
</feature>
<dbReference type="Proteomes" id="UP001595596">
    <property type="component" value="Unassembled WGS sequence"/>
</dbReference>
<name>A0ABV7RWU5_9RHOB</name>